<dbReference type="PROSITE" id="PS50053">
    <property type="entry name" value="UBIQUITIN_2"/>
    <property type="match status" value="1"/>
</dbReference>
<keyword evidence="7 13" id="KW-0863">Zinc-finger</keyword>
<dbReference type="Pfam" id="PF00641">
    <property type="entry name" value="Zn_ribbon_RanBP"/>
    <property type="match status" value="1"/>
</dbReference>
<keyword evidence="12" id="KW-0539">Nucleus</keyword>
<dbReference type="GO" id="GO:0008270">
    <property type="term" value="F:zinc ion binding"/>
    <property type="evidence" value="ECO:0007669"/>
    <property type="project" value="UniProtKB-KW"/>
</dbReference>
<keyword evidence="10" id="KW-0788">Thiol protease</keyword>
<dbReference type="SUPFAM" id="SSF54236">
    <property type="entry name" value="Ubiquitin-like"/>
    <property type="match status" value="1"/>
</dbReference>
<keyword evidence="6" id="KW-0479">Metal-binding</keyword>
<keyword evidence="11" id="KW-0862">Zinc</keyword>
<dbReference type="InterPro" id="IPR001394">
    <property type="entry name" value="Peptidase_C19_UCH"/>
</dbReference>
<comment type="similarity">
    <text evidence="3">Belongs to the peptidase C19 family.</text>
</comment>
<dbReference type="InterPro" id="IPR001876">
    <property type="entry name" value="Znf_RanBP2"/>
</dbReference>
<evidence type="ECO:0000256" key="4">
    <source>
        <dbReference type="ARBA" id="ARBA00012759"/>
    </source>
</evidence>
<evidence type="ECO:0000256" key="10">
    <source>
        <dbReference type="ARBA" id="ARBA00022807"/>
    </source>
</evidence>
<evidence type="ECO:0000256" key="14">
    <source>
        <dbReference type="SAM" id="Coils"/>
    </source>
</evidence>
<keyword evidence="8" id="KW-0833">Ubl conjugation pathway</keyword>
<comment type="catalytic activity">
    <reaction evidence="1">
        <text>Thiol-dependent hydrolysis of ester, thioester, amide, peptide and isopeptide bonds formed by the C-terminal Gly of ubiquitin (a 76-residue protein attached to proteins as an intracellular targeting signal).</text>
        <dbReference type="EC" id="3.4.19.12"/>
    </reaction>
</comment>
<dbReference type="InterPro" id="IPR000626">
    <property type="entry name" value="Ubiquitin-like_dom"/>
</dbReference>
<dbReference type="Gene3D" id="3.30.2230.10">
    <property type="entry name" value="DUSP-like"/>
    <property type="match status" value="1"/>
</dbReference>
<dbReference type="STRING" id="246404.A0A507FQE2"/>
<dbReference type="SMART" id="SM00547">
    <property type="entry name" value="ZnF_RBZ"/>
    <property type="match status" value="1"/>
</dbReference>
<evidence type="ECO:0000256" key="6">
    <source>
        <dbReference type="ARBA" id="ARBA00022723"/>
    </source>
</evidence>
<dbReference type="GO" id="GO:0004197">
    <property type="term" value="F:cysteine-type endopeptidase activity"/>
    <property type="evidence" value="ECO:0007669"/>
    <property type="project" value="InterPro"/>
</dbReference>
<evidence type="ECO:0000259" key="17">
    <source>
        <dbReference type="PROSITE" id="PS50199"/>
    </source>
</evidence>
<dbReference type="SUPFAM" id="SSF143791">
    <property type="entry name" value="DUSP-like"/>
    <property type="match status" value="1"/>
</dbReference>
<accession>A0A507FQE2</accession>
<dbReference type="Pfam" id="PF06337">
    <property type="entry name" value="DUSP"/>
    <property type="match status" value="1"/>
</dbReference>
<evidence type="ECO:0000256" key="2">
    <source>
        <dbReference type="ARBA" id="ARBA00004123"/>
    </source>
</evidence>
<evidence type="ECO:0000256" key="9">
    <source>
        <dbReference type="ARBA" id="ARBA00022801"/>
    </source>
</evidence>
<sequence>MNGQLLITDMFSAHSRGVSTSDEQSITDTNMHVDTESHLDDAHDERTLFMKGIYCGTAQSAPAKSRAKTKRPARSSNPVQLACVHSRCKNNPNCLSGMAAKTRAWLADNALATFLRRRSSHNDASLANLAKTPDLPVGLKNLAATCYLNTLLQVWFHTVPFRSAVYAYELGCADEASDNIMNNLKIAFAYMQCGSKGVFDPRQFVDSLKIDSGIQQDAQEFSKLFTATLENLLSHQTNPNVRTLIKTLFEGECAYVTRCKSCSRESRRAELFRDIELSITESGKLTDSFESYLAEEHLDAENKWYCPHCETKVAATRQIKFARLPPVLNIQLLRFVYDVVKQVKRKVRTTVCFPNTLDMNSYLGKGNDDSDEKIFKGNDPQNVYTLSAVLMHRGTSAYAGHFIARIRDPFSGHWYTCNDENVTKLEKVSFDLVDVDLLDDDSGDKVGRSGRGGRNKKPAKPDTSKPESSKSTDDDKTMFSSSVAYMLIYTSMSEWNLSRKATGACFPPESLMSEIRKMNEAFDSEKRALEERQEKLTQEFEKMRALRTRVAACWQVFSDSDPCYYVDFKELKFWFEEGLVAPDQDEFEEIPEELKSHQALEETPAQNSENGTTANDVVMAPAQSTVFDNRELLCEHQKLGFRKISAAKRISKAAGDLLLENGYRFNPPLTPDDFCHECAATALGEKASASNHAEMVDTFKEIVSQSDAEVEYWISAAWLQEWQQRNHPFKGHESVPLPTSQEYLEHVLCPHGNLDISSTSRKSIPMQAFEFLTHVLGDNLAELPIKGGDVCAECDADYTAKVAEKSEMRRKAVFERNALKKLADTRQLPTMLPKQSKIFYVPADFITAWREFLKDPINKSPPENITNASFICEHGELSFDPFDKSESQRLHVVALSEAEWDLLFEWYDADVLIEAEKRFRPEGEFYYIFTPAVCMTCKQKRMSEKPDVLIKVVNISDQATPISTQNTEKAEGPSSPQPDMNGKRKIASVFSDCHVDGERRQSKRLKDKTSLEIRIDKTKTVLDLKTRITAKWDVPPIHQQLYFKSRELTVNSVTLESLGVEPHDVLEVRLLKEDRGLLGDENDFSHNDRLKERGFAGSNLLGFASSSESAGIPSTLQSTAHFLDGESEDDDFKMATMMSLESSAGTAWTCSACTYINEPGSRACTMCESSRE</sequence>
<dbReference type="EMBL" id="QEAP01000025">
    <property type="protein sequence ID" value="TPX77257.1"/>
    <property type="molecule type" value="Genomic_DNA"/>
</dbReference>
<comment type="caution">
    <text evidence="20">The sequence shown here is derived from an EMBL/GenBank/DDBJ whole genome shotgun (WGS) entry which is preliminary data.</text>
</comment>
<reference evidence="20 21" key="1">
    <citation type="journal article" date="2019" name="Sci. Rep.">
        <title>Comparative genomics of chytrid fungi reveal insights into the obligate biotrophic and pathogenic lifestyle of Synchytrium endobioticum.</title>
        <authorList>
            <person name="van de Vossenberg B.T.L.H."/>
            <person name="Warris S."/>
            <person name="Nguyen H.D.T."/>
            <person name="van Gent-Pelzer M.P.E."/>
            <person name="Joly D.L."/>
            <person name="van de Geest H.C."/>
            <person name="Bonants P.J.M."/>
            <person name="Smith D.S."/>
            <person name="Levesque C.A."/>
            <person name="van der Lee T.A.J."/>
        </authorList>
    </citation>
    <scope>NUCLEOTIDE SEQUENCE [LARGE SCALE GENOMIC DNA]</scope>
    <source>
        <strain evidence="20 21">CBS 675.73</strain>
    </source>
</reference>
<evidence type="ECO:0000313" key="21">
    <source>
        <dbReference type="Proteomes" id="UP000320333"/>
    </source>
</evidence>
<proteinExistence type="inferred from homology"/>
<dbReference type="GO" id="GO:0005634">
    <property type="term" value="C:nucleus"/>
    <property type="evidence" value="ECO:0007669"/>
    <property type="project" value="UniProtKB-SubCell"/>
</dbReference>
<evidence type="ECO:0000256" key="15">
    <source>
        <dbReference type="SAM" id="MobiDB-lite"/>
    </source>
</evidence>
<name>A0A507FQE2_9FUNG</name>
<keyword evidence="14" id="KW-0175">Coiled coil</keyword>
<protein>
    <recommendedName>
        <fullName evidence="4">ubiquitinyl hydrolase 1</fullName>
        <ecNumber evidence="4">3.4.19.12</ecNumber>
    </recommendedName>
</protein>
<evidence type="ECO:0000256" key="3">
    <source>
        <dbReference type="ARBA" id="ARBA00009085"/>
    </source>
</evidence>
<feature type="domain" description="DUSP" evidence="19">
    <location>
        <begin position="810"/>
        <end position="918"/>
    </location>
</feature>
<feature type="compositionally biased region" description="Basic and acidic residues" evidence="15">
    <location>
        <begin position="459"/>
        <end position="476"/>
    </location>
</feature>
<feature type="region of interest" description="Disordered" evidence="15">
    <location>
        <begin position="443"/>
        <end position="476"/>
    </location>
</feature>
<dbReference type="Gene3D" id="2.30.30.380">
    <property type="entry name" value="Zn-finger domain of Sec23/24"/>
    <property type="match status" value="1"/>
</dbReference>
<keyword evidence="9" id="KW-0378">Hydrolase</keyword>
<feature type="domain" description="Ubiquitin-like" evidence="16">
    <location>
        <begin position="1003"/>
        <end position="1068"/>
    </location>
</feature>
<keyword evidence="21" id="KW-1185">Reference proteome</keyword>
<dbReference type="Proteomes" id="UP000320333">
    <property type="component" value="Unassembled WGS sequence"/>
</dbReference>
<dbReference type="Pfam" id="PF00443">
    <property type="entry name" value="UCH"/>
    <property type="match status" value="1"/>
</dbReference>
<dbReference type="InterPro" id="IPR018200">
    <property type="entry name" value="USP_CS"/>
</dbReference>
<evidence type="ECO:0000256" key="12">
    <source>
        <dbReference type="ARBA" id="ARBA00023242"/>
    </source>
</evidence>
<keyword evidence="5" id="KW-0645">Protease</keyword>
<dbReference type="AlphaFoldDB" id="A0A507FQE2"/>
<dbReference type="CDD" id="cd01795">
    <property type="entry name" value="Ubl_USP48"/>
    <property type="match status" value="1"/>
</dbReference>
<dbReference type="InterPro" id="IPR006615">
    <property type="entry name" value="Pept_C19_DUSP"/>
</dbReference>
<evidence type="ECO:0000256" key="1">
    <source>
        <dbReference type="ARBA" id="ARBA00000707"/>
    </source>
</evidence>
<organism evidence="20 21">
    <name type="scientific">Chytriomyces confervae</name>
    <dbReference type="NCBI Taxonomy" id="246404"/>
    <lineage>
        <taxon>Eukaryota</taxon>
        <taxon>Fungi</taxon>
        <taxon>Fungi incertae sedis</taxon>
        <taxon>Chytridiomycota</taxon>
        <taxon>Chytridiomycota incertae sedis</taxon>
        <taxon>Chytridiomycetes</taxon>
        <taxon>Chytridiales</taxon>
        <taxon>Chytriomycetaceae</taxon>
        <taxon>Chytriomyces</taxon>
    </lineage>
</organism>
<evidence type="ECO:0000256" key="7">
    <source>
        <dbReference type="ARBA" id="ARBA00022771"/>
    </source>
</evidence>
<dbReference type="InterPro" id="IPR035927">
    <property type="entry name" value="DUSP-like_sf"/>
</dbReference>
<dbReference type="GO" id="GO:0006508">
    <property type="term" value="P:proteolysis"/>
    <property type="evidence" value="ECO:0007669"/>
    <property type="project" value="UniProtKB-KW"/>
</dbReference>
<evidence type="ECO:0000259" key="16">
    <source>
        <dbReference type="PROSITE" id="PS50053"/>
    </source>
</evidence>
<feature type="region of interest" description="Disordered" evidence="15">
    <location>
        <begin position="960"/>
        <end position="982"/>
    </location>
</feature>
<evidence type="ECO:0000259" key="18">
    <source>
        <dbReference type="PROSITE" id="PS50235"/>
    </source>
</evidence>
<dbReference type="Gene3D" id="3.10.20.90">
    <property type="entry name" value="Phosphatidylinositol 3-kinase Catalytic Subunit, Chain A, domain 1"/>
    <property type="match status" value="1"/>
</dbReference>
<evidence type="ECO:0000256" key="13">
    <source>
        <dbReference type="PROSITE-ProRule" id="PRU00322"/>
    </source>
</evidence>
<dbReference type="PANTHER" id="PTHR24006">
    <property type="entry name" value="UBIQUITIN CARBOXYL-TERMINAL HYDROLASE"/>
    <property type="match status" value="1"/>
</dbReference>
<evidence type="ECO:0000259" key="19">
    <source>
        <dbReference type="PROSITE" id="PS51283"/>
    </source>
</evidence>
<dbReference type="GO" id="GO:0005829">
    <property type="term" value="C:cytosol"/>
    <property type="evidence" value="ECO:0007669"/>
    <property type="project" value="TreeGrafter"/>
</dbReference>
<dbReference type="Pfam" id="PF00240">
    <property type="entry name" value="ubiquitin"/>
    <property type="match status" value="1"/>
</dbReference>
<dbReference type="GO" id="GO:0016579">
    <property type="term" value="P:protein deubiquitination"/>
    <property type="evidence" value="ECO:0007669"/>
    <property type="project" value="InterPro"/>
</dbReference>
<feature type="coiled-coil region" evidence="14">
    <location>
        <begin position="512"/>
        <end position="546"/>
    </location>
</feature>
<dbReference type="InterPro" id="IPR038765">
    <property type="entry name" value="Papain-like_cys_pep_sf"/>
</dbReference>
<dbReference type="InterPro" id="IPR028889">
    <property type="entry name" value="USP"/>
</dbReference>
<dbReference type="PROSITE" id="PS50235">
    <property type="entry name" value="USP_3"/>
    <property type="match status" value="1"/>
</dbReference>
<evidence type="ECO:0000256" key="8">
    <source>
        <dbReference type="ARBA" id="ARBA00022786"/>
    </source>
</evidence>
<dbReference type="PANTHER" id="PTHR24006:SF722">
    <property type="entry name" value="UBIQUITIN CARBOXYL-TERMINAL HYDROLASE 48"/>
    <property type="match status" value="1"/>
</dbReference>
<dbReference type="InterPro" id="IPR036443">
    <property type="entry name" value="Znf_RanBP2_sf"/>
</dbReference>
<dbReference type="PROSITE" id="PS51283">
    <property type="entry name" value="DUSP"/>
    <property type="match status" value="1"/>
</dbReference>
<dbReference type="PROSITE" id="PS00973">
    <property type="entry name" value="USP_2"/>
    <property type="match status" value="1"/>
</dbReference>
<feature type="domain" description="RanBP2-type" evidence="17">
    <location>
        <begin position="1143"/>
        <end position="1172"/>
    </location>
</feature>
<dbReference type="SUPFAM" id="SSF90209">
    <property type="entry name" value="Ran binding protein zinc finger-like"/>
    <property type="match status" value="1"/>
</dbReference>
<evidence type="ECO:0000256" key="11">
    <source>
        <dbReference type="ARBA" id="ARBA00022833"/>
    </source>
</evidence>
<dbReference type="InterPro" id="IPR029071">
    <property type="entry name" value="Ubiquitin-like_domsf"/>
</dbReference>
<evidence type="ECO:0000256" key="5">
    <source>
        <dbReference type="ARBA" id="ARBA00022670"/>
    </source>
</evidence>
<dbReference type="InterPro" id="IPR044743">
    <property type="entry name" value="Ubl_USP48"/>
</dbReference>
<dbReference type="SUPFAM" id="SSF54001">
    <property type="entry name" value="Cysteine proteinases"/>
    <property type="match status" value="1"/>
</dbReference>
<comment type="subcellular location">
    <subcellularLocation>
        <location evidence="2">Nucleus</location>
    </subcellularLocation>
</comment>
<feature type="domain" description="USP" evidence="18">
    <location>
        <begin position="137"/>
        <end position="441"/>
    </location>
</feature>
<dbReference type="OrthoDB" id="289038at2759"/>
<dbReference type="PROSITE" id="PS50199">
    <property type="entry name" value="ZF_RANBP2_2"/>
    <property type="match status" value="1"/>
</dbReference>
<dbReference type="Gene3D" id="3.90.70.10">
    <property type="entry name" value="Cysteine proteinases"/>
    <property type="match status" value="1"/>
</dbReference>
<dbReference type="PROSITE" id="PS01358">
    <property type="entry name" value="ZF_RANBP2_1"/>
    <property type="match status" value="1"/>
</dbReference>
<dbReference type="GO" id="GO:0004843">
    <property type="term" value="F:cysteine-type deubiquitinase activity"/>
    <property type="evidence" value="ECO:0007669"/>
    <property type="project" value="UniProtKB-EC"/>
</dbReference>
<evidence type="ECO:0000313" key="20">
    <source>
        <dbReference type="EMBL" id="TPX77257.1"/>
    </source>
</evidence>
<dbReference type="InterPro" id="IPR050164">
    <property type="entry name" value="Peptidase_C19"/>
</dbReference>
<gene>
    <name evidence="20" type="ORF">CcCBS67573_g01469</name>
</gene>
<dbReference type="EC" id="3.4.19.12" evidence="4"/>